<accession>A0AAN8ITB9</accession>
<evidence type="ECO:0000313" key="3">
    <source>
        <dbReference type="Proteomes" id="UP001331761"/>
    </source>
</evidence>
<sequence>VQIILVMPPPQNGGKSAMALVFTAVASLTGAVYYFYMTEVVGDESTKPKKKK</sequence>
<feature type="non-terminal residue" evidence="2">
    <location>
        <position position="1"/>
    </location>
</feature>
<organism evidence="2 3">
    <name type="scientific">Trichostrongylus colubriformis</name>
    <name type="common">Black scour worm</name>
    <dbReference type="NCBI Taxonomy" id="6319"/>
    <lineage>
        <taxon>Eukaryota</taxon>
        <taxon>Metazoa</taxon>
        <taxon>Ecdysozoa</taxon>
        <taxon>Nematoda</taxon>
        <taxon>Chromadorea</taxon>
        <taxon>Rhabditida</taxon>
        <taxon>Rhabditina</taxon>
        <taxon>Rhabditomorpha</taxon>
        <taxon>Strongyloidea</taxon>
        <taxon>Trichostrongylidae</taxon>
        <taxon>Trichostrongylus</taxon>
    </lineage>
</organism>
<reference evidence="2 3" key="1">
    <citation type="submission" date="2019-10" db="EMBL/GenBank/DDBJ databases">
        <title>Assembly and Annotation for the nematode Trichostrongylus colubriformis.</title>
        <authorList>
            <person name="Martin J."/>
        </authorList>
    </citation>
    <scope>NUCLEOTIDE SEQUENCE [LARGE SCALE GENOMIC DNA]</scope>
    <source>
        <strain evidence="2">G859</strain>
        <tissue evidence="2">Whole worm</tissue>
    </source>
</reference>
<evidence type="ECO:0000313" key="2">
    <source>
        <dbReference type="EMBL" id="KAK5964249.1"/>
    </source>
</evidence>
<dbReference type="AlphaFoldDB" id="A0AAN8ITB9"/>
<proteinExistence type="predicted"/>
<gene>
    <name evidence="2" type="ORF">GCK32_014658</name>
</gene>
<keyword evidence="1" id="KW-1133">Transmembrane helix</keyword>
<dbReference type="EMBL" id="WIXE01026044">
    <property type="protein sequence ID" value="KAK5964249.1"/>
    <property type="molecule type" value="Genomic_DNA"/>
</dbReference>
<feature type="transmembrane region" description="Helical" evidence="1">
    <location>
        <begin position="17"/>
        <end position="36"/>
    </location>
</feature>
<keyword evidence="1" id="KW-0812">Transmembrane</keyword>
<keyword evidence="1" id="KW-0472">Membrane</keyword>
<evidence type="ECO:0000256" key="1">
    <source>
        <dbReference type="SAM" id="Phobius"/>
    </source>
</evidence>
<dbReference type="Proteomes" id="UP001331761">
    <property type="component" value="Unassembled WGS sequence"/>
</dbReference>
<comment type="caution">
    <text evidence="2">The sequence shown here is derived from an EMBL/GenBank/DDBJ whole genome shotgun (WGS) entry which is preliminary data.</text>
</comment>
<protein>
    <submittedName>
        <fullName evidence="2">Uncharacterized protein</fullName>
    </submittedName>
</protein>
<name>A0AAN8ITB9_TRICO</name>
<keyword evidence="3" id="KW-1185">Reference proteome</keyword>